<keyword evidence="2" id="KW-1185">Reference proteome</keyword>
<protein>
    <submittedName>
        <fullName evidence="1">Uncharacterized protein</fullName>
    </submittedName>
</protein>
<dbReference type="Proteomes" id="UP000095477">
    <property type="component" value="Chromosome I"/>
</dbReference>
<organism evidence="1 2">
    <name type="scientific">Candidatus Hoaglandella endobia</name>
    <dbReference type="NCBI Taxonomy" id="1778263"/>
    <lineage>
        <taxon>Bacteria</taxon>
        <taxon>Pseudomonadati</taxon>
        <taxon>Pseudomonadota</taxon>
        <taxon>Gammaproteobacteria</taxon>
        <taxon>Enterobacterales</taxon>
        <taxon>Enterobacteriaceae</taxon>
        <taxon>Candidatus Hoaglandella</taxon>
    </lineage>
</organism>
<evidence type="ECO:0000313" key="1">
    <source>
        <dbReference type="EMBL" id="CUX97312.1"/>
    </source>
</evidence>
<dbReference type="AlphaFoldDB" id="A0A143WUM7"/>
<name>A0A143WUM7_9ENTR</name>
<dbReference type="STRING" id="1778263.TPER_HE00396"/>
<proteinExistence type="predicted"/>
<reference evidence="2" key="1">
    <citation type="submission" date="2016-01" db="EMBL/GenBank/DDBJ databases">
        <authorList>
            <person name="Husnik F."/>
        </authorList>
    </citation>
    <scope>NUCLEOTIDE SEQUENCE [LARGE SCALE GENOMIC DNA]</scope>
</reference>
<evidence type="ECO:0000313" key="2">
    <source>
        <dbReference type="Proteomes" id="UP000095477"/>
    </source>
</evidence>
<dbReference type="EMBL" id="LN999835">
    <property type="protein sequence ID" value="CUX97312.1"/>
    <property type="molecule type" value="Genomic_DNA"/>
</dbReference>
<dbReference type="KEGG" id="hed:TPER_HE00396"/>
<sequence>MLIAVSTKMSNYVKIGFIYDYLSYLPKKGDGAEFKAAE</sequence>
<gene>
    <name evidence="1" type="ORF">TPER_HE00396</name>
</gene>
<accession>A0A143WUM7</accession>